<dbReference type="InterPro" id="IPR011990">
    <property type="entry name" value="TPR-like_helical_dom_sf"/>
</dbReference>
<dbReference type="EMBL" id="UOEC01000148">
    <property type="protein sequence ID" value="VAV97688.1"/>
    <property type="molecule type" value="Genomic_DNA"/>
</dbReference>
<keyword evidence="1" id="KW-0812">Transmembrane</keyword>
<protein>
    <submittedName>
        <fullName evidence="2">Adenylate cyclase</fullName>
        <ecNumber evidence="2">4.6.1.1</ecNumber>
    </submittedName>
</protein>
<sequence length="538" mass="60400">MRSARMVSLLEYVVSKTLDGQQDKLKAYSIGLDVFGISPDADPEKSAVVRVEMGRLRTKLERYYLTAGANDPVRIEIPKGNYRPKFIAGHPTQTGGSSKKRKMVSICALLGVLVLITAGFVFLGPLGSMISDTEPRPPVVEIALFKNYSGLKAMDHMAEGLSFDIVTELARFSWLAVFVSRRQKTTEQKLSSSRAGAAATTSDYTLSGNINFTNDRVIVAYRLNETRSGIVKWSKVFDRTLSVKDIFSIQQETATAIAVEIGRPEGIVKRLEQARYRQLPKNLNSYVCTLMIYRYWHSFSDEDHRKTRQCLEAANQKDPNFAESQAALAFIYLDEKRYGKNPRPGYEPLKRSLATAKRANEIDPFSTLAKQALFTASMYAGDLEVSEKVGRQAIELAPNNPELLADVGNKLALFAGKWDRGLKFTEKALRLNSDPAPWYFTGLAYRNIVEEDYQQALKWAKRINAPGWLHFHLIRLISFAGLNDKVRLRAAVAGFEKIGVRSADDAVQRIEMWAVQETLRELLKAKVKAAYAFAERES</sequence>
<gene>
    <name evidence="2" type="ORF">MNBD_ALPHA08-2516</name>
</gene>
<reference evidence="2" key="1">
    <citation type="submission" date="2018-06" db="EMBL/GenBank/DDBJ databases">
        <authorList>
            <person name="Zhirakovskaya E."/>
        </authorList>
    </citation>
    <scope>NUCLEOTIDE SEQUENCE</scope>
</reference>
<keyword evidence="1" id="KW-1133">Transmembrane helix</keyword>
<keyword evidence="2" id="KW-0456">Lyase</keyword>
<dbReference type="SUPFAM" id="SSF48452">
    <property type="entry name" value="TPR-like"/>
    <property type="match status" value="1"/>
</dbReference>
<dbReference type="GO" id="GO:0004016">
    <property type="term" value="F:adenylate cyclase activity"/>
    <property type="evidence" value="ECO:0007669"/>
    <property type="project" value="UniProtKB-EC"/>
</dbReference>
<feature type="transmembrane region" description="Helical" evidence="1">
    <location>
        <begin position="103"/>
        <end position="126"/>
    </location>
</feature>
<dbReference type="Gene3D" id="1.25.40.10">
    <property type="entry name" value="Tetratricopeptide repeat domain"/>
    <property type="match status" value="1"/>
</dbReference>
<proteinExistence type="predicted"/>
<accession>A0A3B0SAY0</accession>
<dbReference type="AlphaFoldDB" id="A0A3B0SAY0"/>
<evidence type="ECO:0000256" key="1">
    <source>
        <dbReference type="SAM" id="Phobius"/>
    </source>
</evidence>
<evidence type="ECO:0000313" key="2">
    <source>
        <dbReference type="EMBL" id="VAV97688.1"/>
    </source>
</evidence>
<organism evidence="2">
    <name type="scientific">hydrothermal vent metagenome</name>
    <dbReference type="NCBI Taxonomy" id="652676"/>
    <lineage>
        <taxon>unclassified sequences</taxon>
        <taxon>metagenomes</taxon>
        <taxon>ecological metagenomes</taxon>
    </lineage>
</organism>
<name>A0A3B0SAY0_9ZZZZ</name>
<keyword evidence="1" id="KW-0472">Membrane</keyword>
<dbReference type="EC" id="4.6.1.1" evidence="2"/>